<dbReference type="PANTHER" id="PTHR42788">
    <property type="entry name" value="TAURINE IMPORT ATP-BINDING PROTEIN-RELATED"/>
    <property type="match status" value="1"/>
</dbReference>
<keyword evidence="2" id="KW-0547">Nucleotide-binding</keyword>
<evidence type="ECO:0000256" key="2">
    <source>
        <dbReference type="ARBA" id="ARBA00022741"/>
    </source>
</evidence>
<dbReference type="InterPro" id="IPR003439">
    <property type="entry name" value="ABC_transporter-like_ATP-bd"/>
</dbReference>
<dbReference type="FunFam" id="3.40.50.300:FF:000425">
    <property type="entry name" value="Probable ABC transporter, ATP-binding subunit"/>
    <property type="match status" value="1"/>
</dbReference>
<dbReference type="EMBL" id="DF238840">
    <property type="protein sequence ID" value="GAF25163.1"/>
    <property type="molecule type" value="Genomic_DNA"/>
</dbReference>
<dbReference type="GO" id="GO:0016887">
    <property type="term" value="F:ATP hydrolysis activity"/>
    <property type="evidence" value="ECO:0007669"/>
    <property type="project" value="InterPro"/>
</dbReference>
<dbReference type="SMART" id="SM00382">
    <property type="entry name" value="AAA"/>
    <property type="match status" value="1"/>
</dbReference>
<sequence>MTPVVGPVKMYRVESGGSPFIGNIKRIRTCHHPGMHLSNGGRYQQMEILLDNVTKAFALNNNNGESFKVLDHISFVVKENEFVCLLGPSGCGKSTLLRMVAGLEKVDSGVISVDGQEVQGPHPDRPMVFQDYALFPWLTVEKNIAFGLETKGIDPQKQREEVERCLQLVGLKGFEKAYPHELSGGMKQRVGIARVLALKPRILLMDEPFAALDAFTRMKLQDELITLWRQNRFTVIFVTHDVEEAVYLADRIVVMSCRPGKVKSIVPVPLQRPRRRTEFTFLQIRNLVLKQYTTYDPPVEYAI</sequence>
<evidence type="ECO:0000256" key="4">
    <source>
        <dbReference type="ARBA" id="ARBA00066388"/>
    </source>
</evidence>
<gene>
    <name evidence="6" type="ORF">MTY_0493</name>
</gene>
<dbReference type="GO" id="GO:0015418">
    <property type="term" value="F:ABC-type quaternary ammonium compound transporting activity"/>
    <property type="evidence" value="ECO:0007669"/>
    <property type="project" value="UniProtKB-EC"/>
</dbReference>
<dbReference type="EC" id="7.6.2.9" evidence="4"/>
<dbReference type="SUPFAM" id="SSF52540">
    <property type="entry name" value="P-loop containing nucleoside triphosphate hydrolases"/>
    <property type="match status" value="1"/>
</dbReference>
<dbReference type="AlphaFoldDB" id="A0A0S6UDV2"/>
<dbReference type="PROSITE" id="PS00211">
    <property type="entry name" value="ABC_TRANSPORTER_1"/>
    <property type="match status" value="1"/>
</dbReference>
<protein>
    <recommendedName>
        <fullName evidence="4">ABC-type quaternary amine transporter</fullName>
        <ecNumber evidence="4">7.6.2.9</ecNumber>
    </recommendedName>
</protein>
<dbReference type="InterPro" id="IPR027417">
    <property type="entry name" value="P-loop_NTPase"/>
</dbReference>
<feature type="domain" description="ABC transporter" evidence="5">
    <location>
        <begin position="48"/>
        <end position="282"/>
    </location>
</feature>
<organism evidence="6">
    <name type="scientific">Moorella thermoacetica Y72</name>
    <dbReference type="NCBI Taxonomy" id="1325331"/>
    <lineage>
        <taxon>Bacteria</taxon>
        <taxon>Bacillati</taxon>
        <taxon>Bacillota</taxon>
        <taxon>Clostridia</taxon>
        <taxon>Neomoorellales</taxon>
        <taxon>Neomoorellaceae</taxon>
        <taxon>Neomoorella</taxon>
    </lineage>
</organism>
<dbReference type="CDD" id="cd03293">
    <property type="entry name" value="ABC_NrtD_SsuB_transporters"/>
    <property type="match status" value="1"/>
</dbReference>
<evidence type="ECO:0000259" key="5">
    <source>
        <dbReference type="PROSITE" id="PS50893"/>
    </source>
</evidence>
<dbReference type="Pfam" id="PF00005">
    <property type="entry name" value="ABC_tran"/>
    <property type="match status" value="1"/>
</dbReference>
<dbReference type="Proteomes" id="UP000063718">
    <property type="component" value="Unassembled WGS sequence"/>
</dbReference>
<dbReference type="InterPro" id="IPR017871">
    <property type="entry name" value="ABC_transporter-like_CS"/>
</dbReference>
<keyword evidence="1" id="KW-0813">Transport</keyword>
<dbReference type="InterPro" id="IPR003593">
    <property type="entry name" value="AAA+_ATPase"/>
</dbReference>
<dbReference type="GO" id="GO:0005524">
    <property type="term" value="F:ATP binding"/>
    <property type="evidence" value="ECO:0007669"/>
    <property type="project" value="UniProtKB-KW"/>
</dbReference>
<dbReference type="PANTHER" id="PTHR42788:SF13">
    <property type="entry name" value="ALIPHATIC SULFONATES IMPORT ATP-BINDING PROTEIN SSUB"/>
    <property type="match status" value="1"/>
</dbReference>
<dbReference type="PROSITE" id="PS50893">
    <property type="entry name" value="ABC_TRANSPORTER_2"/>
    <property type="match status" value="1"/>
</dbReference>
<dbReference type="InterPro" id="IPR050166">
    <property type="entry name" value="ABC_transporter_ATP-bind"/>
</dbReference>
<dbReference type="Gene3D" id="3.40.50.300">
    <property type="entry name" value="P-loop containing nucleotide triphosphate hydrolases"/>
    <property type="match status" value="1"/>
</dbReference>
<reference evidence="6" key="1">
    <citation type="journal article" date="2014" name="Gene">
        <title>Genome-guided analysis of transformation efficiency and carbon dioxide assimilation by Moorella thermoacetica Y72.</title>
        <authorList>
            <person name="Tsukahara K."/>
            <person name="Kita A."/>
            <person name="Nakashimada Y."/>
            <person name="Hoshino T."/>
            <person name="Murakami K."/>
        </authorList>
    </citation>
    <scope>NUCLEOTIDE SEQUENCE [LARGE SCALE GENOMIC DNA]</scope>
    <source>
        <strain evidence="6">Y72</strain>
    </source>
</reference>
<name>A0A0S6UDV2_NEOTH</name>
<evidence type="ECO:0000256" key="3">
    <source>
        <dbReference type="ARBA" id="ARBA00022840"/>
    </source>
</evidence>
<keyword evidence="3" id="KW-0067">ATP-binding</keyword>
<accession>A0A0S6UDV2</accession>
<evidence type="ECO:0000256" key="1">
    <source>
        <dbReference type="ARBA" id="ARBA00022448"/>
    </source>
</evidence>
<proteinExistence type="predicted"/>
<evidence type="ECO:0000313" key="6">
    <source>
        <dbReference type="EMBL" id="GAF25163.1"/>
    </source>
</evidence>